<dbReference type="PANTHER" id="PTHR43386">
    <property type="entry name" value="OLIGOPEPTIDE TRANSPORT SYSTEM PERMEASE PROTEIN APPC"/>
    <property type="match status" value="1"/>
</dbReference>
<feature type="region of interest" description="Disordered" evidence="8">
    <location>
        <begin position="1"/>
        <end position="39"/>
    </location>
</feature>
<evidence type="ECO:0000256" key="7">
    <source>
        <dbReference type="RuleBase" id="RU363032"/>
    </source>
</evidence>
<dbReference type="Pfam" id="PF13540">
    <property type="entry name" value="RCC1_2"/>
    <property type="match status" value="1"/>
</dbReference>
<keyword evidence="6 7" id="KW-0472">Membrane</keyword>
<evidence type="ECO:0000256" key="2">
    <source>
        <dbReference type="ARBA" id="ARBA00022448"/>
    </source>
</evidence>
<evidence type="ECO:0000256" key="6">
    <source>
        <dbReference type="ARBA" id="ARBA00023136"/>
    </source>
</evidence>
<keyword evidence="2 7" id="KW-0813">Transport</keyword>
<dbReference type="Proteomes" id="UP000824200">
    <property type="component" value="Unassembled WGS sequence"/>
</dbReference>
<evidence type="ECO:0000256" key="8">
    <source>
        <dbReference type="SAM" id="MobiDB-lite"/>
    </source>
</evidence>
<sequence length="701" mass="76115">MKKKDIGNNPVGAAEIKEATQEATQQQAEQKEQQTQEAQPKKGFFAAVGAAFAKAGKTVWRWTKRTFMGASKELALSMEDAMSVEAIESPFKQTVKSFFRKPLAVTALVIVVLMFIVSFIGPLMLPMDLSYSESYHANLSPGYRFMKVPKALANNVKSISSYSFFSVGVDNDDNLYVWGNTNMLNSANNVDFSQLPQELQGKKVAFASAGYDHAIAITTEGKVVGWGEYDCAQYGTGGSLSGTSQVIDMPDELINGTIDVDDVAQLVCGYQVTAIVMKDGSVYVWGNYKAGASNIRQLRNRTDVAQVEFTGTKVIARLTDGTLWLGNAADSFGTLEIDNGDGTHSFVAIEDYIGNRNVVDIATTKSGIAVLLDDGELVVSGNVTTSNTRVERPVLAEEEKILQIAGGAKHLSILTSAGRVYSFGDNALKQSNAPTKQVDTDGKLFAGAFQSYMVGSDNSIQQKWGCKGYLMGTDELGRDIFTRIVHGGKKTMTIGAVAVIISAVIAIIVGCLSGYFGGWVDMLLMRVTEVFGAIPFLPFALILSAILAGTNISEDTRIFMIMVILGLLSWTGLARMIRGQVLAEREKEFVIAAKAMGIKENRIAFRHILPNVISVILVSLTLDFAGCMLTESSLSYLGFGVKLPQPTWGNMLNGCNNELVIGSFWWRWLFPALFLLITTICINIVGDSLRDVLDPKSNAER</sequence>
<feature type="transmembrane region" description="Helical" evidence="7">
    <location>
        <begin position="608"/>
        <end position="626"/>
    </location>
</feature>
<gene>
    <name evidence="10" type="ORF">IAC95_03255</name>
</gene>
<keyword evidence="3" id="KW-1003">Cell membrane</keyword>
<dbReference type="SUPFAM" id="SSF161098">
    <property type="entry name" value="MetI-like"/>
    <property type="match status" value="1"/>
</dbReference>
<protein>
    <submittedName>
        <fullName evidence="10">ABC transporter permease subunit</fullName>
    </submittedName>
</protein>
<comment type="similarity">
    <text evidence="7">Belongs to the binding-protein-dependent transport system permease family.</text>
</comment>
<dbReference type="Gene3D" id="1.10.3720.10">
    <property type="entry name" value="MetI-like"/>
    <property type="match status" value="1"/>
</dbReference>
<reference evidence="10" key="1">
    <citation type="submission" date="2020-10" db="EMBL/GenBank/DDBJ databases">
        <authorList>
            <person name="Gilroy R."/>
        </authorList>
    </citation>
    <scope>NUCLEOTIDE SEQUENCE</scope>
    <source>
        <strain evidence="10">CHK121-14286</strain>
    </source>
</reference>
<evidence type="ECO:0000256" key="5">
    <source>
        <dbReference type="ARBA" id="ARBA00022989"/>
    </source>
</evidence>
<dbReference type="InterPro" id="IPR009091">
    <property type="entry name" value="RCC1/BLIP-II"/>
</dbReference>
<dbReference type="AlphaFoldDB" id="A0A9D1J7Z1"/>
<dbReference type="InterPro" id="IPR050366">
    <property type="entry name" value="BP-dependent_transpt_permease"/>
</dbReference>
<feature type="transmembrane region" description="Helical" evidence="7">
    <location>
        <begin position="530"/>
        <end position="552"/>
    </location>
</feature>
<feature type="transmembrane region" description="Helical" evidence="7">
    <location>
        <begin position="103"/>
        <end position="125"/>
    </location>
</feature>
<dbReference type="Pfam" id="PF00528">
    <property type="entry name" value="BPD_transp_1"/>
    <property type="match status" value="1"/>
</dbReference>
<reference evidence="10" key="2">
    <citation type="journal article" date="2021" name="PeerJ">
        <title>Extensive microbial diversity within the chicken gut microbiome revealed by metagenomics and culture.</title>
        <authorList>
            <person name="Gilroy R."/>
            <person name="Ravi A."/>
            <person name="Getino M."/>
            <person name="Pursley I."/>
            <person name="Horton D.L."/>
            <person name="Alikhan N.F."/>
            <person name="Baker D."/>
            <person name="Gharbi K."/>
            <person name="Hall N."/>
            <person name="Watson M."/>
            <person name="Adriaenssens E.M."/>
            <person name="Foster-Nyarko E."/>
            <person name="Jarju S."/>
            <person name="Secka A."/>
            <person name="Antonio M."/>
            <person name="Oren A."/>
            <person name="Chaudhuri R.R."/>
            <person name="La Ragione R."/>
            <person name="Hildebrand F."/>
            <person name="Pallen M.J."/>
        </authorList>
    </citation>
    <scope>NUCLEOTIDE SEQUENCE</scope>
    <source>
        <strain evidence="10">CHK121-14286</strain>
    </source>
</reference>
<feature type="transmembrane region" description="Helical" evidence="7">
    <location>
        <begin position="668"/>
        <end position="686"/>
    </location>
</feature>
<keyword evidence="5 7" id="KW-1133">Transmembrane helix</keyword>
<keyword evidence="4 7" id="KW-0812">Transmembrane</keyword>
<proteinExistence type="inferred from homology"/>
<feature type="domain" description="ABC transmembrane type-1" evidence="9">
    <location>
        <begin position="488"/>
        <end position="686"/>
    </location>
</feature>
<comment type="caution">
    <text evidence="10">The sequence shown here is derived from an EMBL/GenBank/DDBJ whole genome shotgun (WGS) entry which is preliminary data.</text>
</comment>
<evidence type="ECO:0000256" key="3">
    <source>
        <dbReference type="ARBA" id="ARBA00022475"/>
    </source>
</evidence>
<evidence type="ECO:0000256" key="4">
    <source>
        <dbReference type="ARBA" id="ARBA00022692"/>
    </source>
</evidence>
<dbReference type="InterPro" id="IPR035906">
    <property type="entry name" value="MetI-like_sf"/>
</dbReference>
<feature type="transmembrane region" description="Helical" evidence="7">
    <location>
        <begin position="558"/>
        <end position="577"/>
    </location>
</feature>
<dbReference type="CDD" id="cd06261">
    <property type="entry name" value="TM_PBP2"/>
    <property type="match status" value="1"/>
</dbReference>
<dbReference type="PANTHER" id="PTHR43386:SF1">
    <property type="entry name" value="D,D-DIPEPTIDE TRANSPORT SYSTEM PERMEASE PROTEIN DDPC-RELATED"/>
    <property type="match status" value="1"/>
</dbReference>
<evidence type="ECO:0000259" key="9">
    <source>
        <dbReference type="PROSITE" id="PS50928"/>
    </source>
</evidence>
<dbReference type="InterPro" id="IPR000408">
    <property type="entry name" value="Reg_chr_condens"/>
</dbReference>
<dbReference type="PROSITE" id="PS50928">
    <property type="entry name" value="ABC_TM1"/>
    <property type="match status" value="1"/>
</dbReference>
<dbReference type="EMBL" id="DVHL01000027">
    <property type="protein sequence ID" value="HIR65885.1"/>
    <property type="molecule type" value="Genomic_DNA"/>
</dbReference>
<dbReference type="Pfam" id="PF12911">
    <property type="entry name" value="OppC_N"/>
    <property type="match status" value="1"/>
</dbReference>
<accession>A0A9D1J7Z1</accession>
<feature type="transmembrane region" description="Helical" evidence="7">
    <location>
        <begin position="492"/>
        <end position="518"/>
    </location>
</feature>
<dbReference type="PROSITE" id="PS50012">
    <property type="entry name" value="RCC1_3"/>
    <property type="match status" value="1"/>
</dbReference>
<evidence type="ECO:0000313" key="11">
    <source>
        <dbReference type="Proteomes" id="UP000824200"/>
    </source>
</evidence>
<evidence type="ECO:0000313" key="10">
    <source>
        <dbReference type="EMBL" id="HIR65885.1"/>
    </source>
</evidence>
<comment type="subcellular location">
    <subcellularLocation>
        <location evidence="1 7">Cell membrane</location>
        <topology evidence="1 7">Multi-pass membrane protein</topology>
    </subcellularLocation>
</comment>
<organism evidence="10 11">
    <name type="scientific">Candidatus Fimimonas gallinarum</name>
    <dbReference type="NCBI Taxonomy" id="2840821"/>
    <lineage>
        <taxon>Bacteria</taxon>
        <taxon>Pseudomonadati</taxon>
        <taxon>Myxococcota</taxon>
        <taxon>Myxococcia</taxon>
        <taxon>Myxococcales</taxon>
        <taxon>Cystobacterineae</taxon>
        <taxon>Myxococcaceae</taxon>
        <taxon>Myxococcaceae incertae sedis</taxon>
        <taxon>Candidatus Fimimonas</taxon>
    </lineage>
</organism>
<dbReference type="GO" id="GO:0005886">
    <property type="term" value="C:plasma membrane"/>
    <property type="evidence" value="ECO:0007669"/>
    <property type="project" value="UniProtKB-SubCell"/>
</dbReference>
<dbReference type="Gene3D" id="2.130.10.30">
    <property type="entry name" value="Regulator of chromosome condensation 1/beta-lactamase-inhibitor protein II"/>
    <property type="match status" value="2"/>
</dbReference>
<evidence type="ECO:0000256" key="1">
    <source>
        <dbReference type="ARBA" id="ARBA00004651"/>
    </source>
</evidence>
<dbReference type="InterPro" id="IPR025966">
    <property type="entry name" value="OppC_N"/>
</dbReference>
<dbReference type="PROSITE" id="PS00626">
    <property type="entry name" value="RCC1_2"/>
    <property type="match status" value="1"/>
</dbReference>
<dbReference type="GO" id="GO:0055085">
    <property type="term" value="P:transmembrane transport"/>
    <property type="evidence" value="ECO:0007669"/>
    <property type="project" value="InterPro"/>
</dbReference>
<name>A0A9D1J7Z1_9BACT</name>
<dbReference type="InterPro" id="IPR000515">
    <property type="entry name" value="MetI-like"/>
</dbReference>
<dbReference type="SUPFAM" id="SSF50985">
    <property type="entry name" value="RCC1/BLIP-II"/>
    <property type="match status" value="2"/>
</dbReference>